<dbReference type="Ensembl" id="ENSACCT00020020381.1">
    <property type="protein sequence ID" value="ENSACCP00020019521.1"/>
    <property type="gene ID" value="ENSACCG00020013422.1"/>
</dbReference>
<dbReference type="InterPro" id="IPR007513">
    <property type="entry name" value="SERF-like_N"/>
</dbReference>
<feature type="compositionally biased region" description="Basic and acidic residues" evidence="2">
    <location>
        <begin position="234"/>
        <end position="259"/>
    </location>
</feature>
<evidence type="ECO:0000256" key="1">
    <source>
        <dbReference type="ARBA" id="ARBA00007309"/>
    </source>
</evidence>
<evidence type="ECO:0000259" key="3">
    <source>
        <dbReference type="Pfam" id="PF04419"/>
    </source>
</evidence>
<reference evidence="4" key="1">
    <citation type="submission" date="2025-08" db="UniProtKB">
        <authorList>
            <consortium name="Ensembl"/>
        </authorList>
    </citation>
    <scope>IDENTIFICATION</scope>
</reference>
<dbReference type="PANTHER" id="PTHR13596:SF1">
    <property type="entry name" value="SMALL EDRK-RICH FACTOR 1"/>
    <property type="match status" value="1"/>
</dbReference>
<name>A0A663F6Q6_AQUCH</name>
<dbReference type="PANTHER" id="PTHR13596">
    <property type="entry name" value="SMALL EDRK-RICH FACTOR 1"/>
    <property type="match status" value="1"/>
</dbReference>
<protein>
    <recommendedName>
        <fullName evidence="3">Small EDRK-rich factor-like N-terminal domain-containing protein</fullName>
    </recommendedName>
</protein>
<feature type="region of interest" description="Disordered" evidence="2">
    <location>
        <begin position="64"/>
        <end position="153"/>
    </location>
</feature>
<organism evidence="4 5">
    <name type="scientific">Aquila chrysaetos chrysaetos</name>
    <dbReference type="NCBI Taxonomy" id="223781"/>
    <lineage>
        <taxon>Eukaryota</taxon>
        <taxon>Metazoa</taxon>
        <taxon>Chordata</taxon>
        <taxon>Craniata</taxon>
        <taxon>Vertebrata</taxon>
        <taxon>Euteleostomi</taxon>
        <taxon>Archelosauria</taxon>
        <taxon>Archosauria</taxon>
        <taxon>Dinosauria</taxon>
        <taxon>Saurischia</taxon>
        <taxon>Theropoda</taxon>
        <taxon>Coelurosauria</taxon>
        <taxon>Aves</taxon>
        <taxon>Neognathae</taxon>
        <taxon>Neoaves</taxon>
        <taxon>Telluraves</taxon>
        <taxon>Accipitrimorphae</taxon>
        <taxon>Accipitriformes</taxon>
        <taxon>Accipitridae</taxon>
        <taxon>Accipitrinae</taxon>
        <taxon>Aquila</taxon>
    </lineage>
</organism>
<feature type="domain" description="Small EDRK-rich factor-like N-terminal" evidence="3">
    <location>
        <begin position="230"/>
        <end position="266"/>
    </location>
</feature>
<feature type="compositionally biased region" description="Basic and acidic residues" evidence="2">
    <location>
        <begin position="127"/>
        <end position="141"/>
    </location>
</feature>
<reference evidence="4" key="2">
    <citation type="submission" date="2025-09" db="UniProtKB">
        <authorList>
            <consortium name="Ensembl"/>
        </authorList>
    </citation>
    <scope>IDENTIFICATION</scope>
</reference>
<proteinExistence type="inferred from homology"/>
<evidence type="ECO:0000313" key="4">
    <source>
        <dbReference type="Ensembl" id="ENSACCP00020019521.1"/>
    </source>
</evidence>
<dbReference type="InParanoid" id="A0A663F6Q6"/>
<evidence type="ECO:0000313" key="5">
    <source>
        <dbReference type="Proteomes" id="UP000472275"/>
    </source>
</evidence>
<evidence type="ECO:0000256" key="2">
    <source>
        <dbReference type="SAM" id="MobiDB-lite"/>
    </source>
</evidence>
<dbReference type="InterPro" id="IPR040211">
    <property type="entry name" value="SERF1/2-like"/>
</dbReference>
<accession>A0A663F6Q6</accession>
<dbReference type="GeneTree" id="ENSGT00940000161793"/>
<sequence>SVLWVVFLFFFFVFLFLTLFGGFNGQPSAAISFSARLLTKSHVLLHKGISETYYLPSGVQVQPPVKPPAPGHTAALPGSEAEPAGLAHRGLSASRHLPEPRFSENWPPGTARRAAPFPHSRRNTCGRGDKRAPVGRAREGEETPPPLHGPCAWRWPRPPRRASAARNPLIGSGLWGAYRPPAHSNDVMDRRGFIRASAAGGAIEGSGRLSGAPCVSRLAGGGARPKRLVMTRGNQRELARQKNLKKTQEIHKGKRKEDSLSASQRKQRDSEIMQQKQKVANERKSQQAGGK</sequence>
<dbReference type="AlphaFoldDB" id="A0A663F6Q6"/>
<feature type="region of interest" description="Disordered" evidence="2">
    <location>
        <begin position="234"/>
        <end position="291"/>
    </location>
</feature>
<comment type="similarity">
    <text evidence="1">Belongs to the SERF family.</text>
</comment>
<dbReference type="Proteomes" id="UP000472275">
    <property type="component" value="Chromosome Z"/>
</dbReference>
<keyword evidence="5" id="KW-1185">Reference proteome</keyword>
<dbReference type="Pfam" id="PF04419">
    <property type="entry name" value="SERF-like_N"/>
    <property type="match status" value="1"/>
</dbReference>